<dbReference type="AlphaFoldDB" id="A0AAD1JXX5"/>
<feature type="domain" description="Methyltransferase type 11" evidence="1">
    <location>
        <begin position="47"/>
        <end position="141"/>
    </location>
</feature>
<dbReference type="PANTHER" id="PTHR43861:SF1">
    <property type="entry name" value="TRANS-ACONITATE 2-METHYLTRANSFERASE"/>
    <property type="match status" value="1"/>
</dbReference>
<dbReference type="Proteomes" id="UP000595253">
    <property type="component" value="Chromosome"/>
</dbReference>
<dbReference type="Gene3D" id="3.40.50.150">
    <property type="entry name" value="Vaccinia Virus protein VP39"/>
    <property type="match status" value="1"/>
</dbReference>
<dbReference type="GO" id="GO:0032259">
    <property type="term" value="P:methylation"/>
    <property type="evidence" value="ECO:0007669"/>
    <property type="project" value="UniProtKB-KW"/>
</dbReference>
<dbReference type="Pfam" id="PF08241">
    <property type="entry name" value="Methyltransf_11"/>
    <property type="match status" value="1"/>
</dbReference>
<accession>A0AAD1JXX5</accession>
<dbReference type="InterPro" id="IPR029063">
    <property type="entry name" value="SAM-dependent_MTases_sf"/>
</dbReference>
<dbReference type="SUPFAM" id="SSF53335">
    <property type="entry name" value="S-adenosyl-L-methionine-dependent methyltransferases"/>
    <property type="match status" value="1"/>
</dbReference>
<name>A0AAD1JXX5_LACLC</name>
<dbReference type="EMBL" id="AP024222">
    <property type="protein sequence ID" value="BCO05563.1"/>
    <property type="molecule type" value="Genomic_DNA"/>
</dbReference>
<keyword evidence="2" id="KW-0489">Methyltransferase</keyword>
<evidence type="ECO:0000259" key="1">
    <source>
        <dbReference type="Pfam" id="PF08241"/>
    </source>
</evidence>
<dbReference type="CDD" id="cd02440">
    <property type="entry name" value="AdoMet_MTases"/>
    <property type="match status" value="1"/>
</dbReference>
<organism evidence="2 3">
    <name type="scientific">Lactococcus lactis subsp. cremoris</name>
    <name type="common">Streptococcus cremoris</name>
    <dbReference type="NCBI Taxonomy" id="1359"/>
    <lineage>
        <taxon>Bacteria</taxon>
        <taxon>Bacillati</taxon>
        <taxon>Bacillota</taxon>
        <taxon>Bacilli</taxon>
        <taxon>Lactobacillales</taxon>
        <taxon>Streptococcaceae</taxon>
        <taxon>Lactococcus</taxon>
    </lineage>
</organism>
<sequence>MQQNKYDDDQFFKNYAAMPRSKEGLKAAGEWYELEKILPNFQGKKVLDLGCGYGWHCKYAANHGALEVVGIDLSHKMLEVANKVNHDARIKYRQSAIEEIDFSTDSFDIVFSSLALHYISNFEELVKKISKSLKKNGELIFSVEHPLFTSSGEQDWSYDENGNIRHFPVDYYYYYEGAREVNFLGESVIKYHRTVTTYLMTLLNAGFELTNVIEPKPPIEMRELEEMKNEMRRPMMLIISAKKIGR</sequence>
<dbReference type="PANTHER" id="PTHR43861">
    <property type="entry name" value="TRANS-ACONITATE 2-METHYLTRANSFERASE-RELATED"/>
    <property type="match status" value="1"/>
</dbReference>
<dbReference type="RefSeq" id="WP_061778197.1">
    <property type="nucleotide sequence ID" value="NZ_AP018499.1"/>
</dbReference>
<keyword evidence="2" id="KW-0808">Transferase</keyword>
<evidence type="ECO:0000313" key="3">
    <source>
        <dbReference type="Proteomes" id="UP000595253"/>
    </source>
</evidence>
<evidence type="ECO:0000313" key="2">
    <source>
        <dbReference type="EMBL" id="BCO05563.1"/>
    </source>
</evidence>
<reference evidence="2 3" key="1">
    <citation type="submission" date="2020-12" db="EMBL/GenBank/DDBJ databases">
        <title>Complete genome sequence of lactococcus lactis subsp. cremoris strain EPSC and strain G3-2.</title>
        <authorList>
            <person name="Kita K."/>
            <person name="Ishikawa S."/>
        </authorList>
    </citation>
    <scope>NUCLEOTIDE SEQUENCE [LARGE SCALE GENOMIC DNA]</scope>
    <source>
        <strain evidence="2 3">EPSC</strain>
    </source>
</reference>
<protein>
    <submittedName>
        <fullName evidence="2">SAM-dependent methyltransferase</fullName>
    </submittedName>
</protein>
<proteinExistence type="predicted"/>
<gene>
    <name evidence="2" type="primary">yjdA</name>
    <name evidence="2" type="ORF">LLC_08030</name>
</gene>
<dbReference type="InterPro" id="IPR013216">
    <property type="entry name" value="Methyltransf_11"/>
</dbReference>
<dbReference type="GO" id="GO:0008757">
    <property type="term" value="F:S-adenosylmethionine-dependent methyltransferase activity"/>
    <property type="evidence" value="ECO:0007669"/>
    <property type="project" value="InterPro"/>
</dbReference>